<dbReference type="GO" id="GO:0008168">
    <property type="term" value="F:methyltransferase activity"/>
    <property type="evidence" value="ECO:0007669"/>
    <property type="project" value="UniProtKB-KW"/>
</dbReference>
<evidence type="ECO:0000313" key="2">
    <source>
        <dbReference type="EMBL" id="SJZ40437.1"/>
    </source>
</evidence>
<dbReference type="Gene3D" id="3.40.50.150">
    <property type="entry name" value="Vaccinia Virus protein VP39"/>
    <property type="match status" value="1"/>
</dbReference>
<organism evidence="2 3">
    <name type="scientific">Enhydrobacter aerosaccus</name>
    <dbReference type="NCBI Taxonomy" id="225324"/>
    <lineage>
        <taxon>Bacteria</taxon>
        <taxon>Pseudomonadati</taxon>
        <taxon>Pseudomonadota</taxon>
        <taxon>Alphaproteobacteria</taxon>
        <taxon>Hyphomicrobiales</taxon>
        <taxon>Enhydrobacter</taxon>
    </lineage>
</organism>
<dbReference type="InterPro" id="IPR006342">
    <property type="entry name" value="FkbM_mtfrase"/>
</dbReference>
<dbReference type="GO" id="GO:0032259">
    <property type="term" value="P:methylation"/>
    <property type="evidence" value="ECO:0007669"/>
    <property type="project" value="UniProtKB-KW"/>
</dbReference>
<dbReference type="PANTHER" id="PTHR34203">
    <property type="entry name" value="METHYLTRANSFERASE, FKBM FAMILY PROTEIN"/>
    <property type="match status" value="1"/>
</dbReference>
<evidence type="ECO:0000259" key="1">
    <source>
        <dbReference type="Pfam" id="PF05050"/>
    </source>
</evidence>
<dbReference type="Pfam" id="PF05050">
    <property type="entry name" value="Methyltransf_21"/>
    <property type="match status" value="1"/>
</dbReference>
<gene>
    <name evidence="2" type="ORF">SAMN02745126_00901</name>
</gene>
<dbReference type="OrthoDB" id="8445658at2"/>
<proteinExistence type="predicted"/>
<dbReference type="STRING" id="225324.SAMN02745126_00901"/>
<feature type="domain" description="Methyltransferase FkbM" evidence="1">
    <location>
        <begin position="65"/>
        <end position="203"/>
    </location>
</feature>
<accession>A0A1T4KDJ3</accession>
<dbReference type="PANTHER" id="PTHR34203:SF15">
    <property type="entry name" value="SLL1173 PROTEIN"/>
    <property type="match status" value="1"/>
</dbReference>
<sequence>MDFLGKLRGLFGNNQAESRIKVKVDGRNIRYSVPTNFAREAHEIIQLSEYDLTKIDFDKVSLVVDIGAHVGMFSALMRSHYPAAIIHAFEPLSVNVALLERNFKGDASVVVRPYGLAKSEQEATIWLAPYYGQGAASTKRTVDHSGDFEVVRFKPALAEISALGNRIDILKIDTEGHELSLLRALDPMLHRVDAIFLEVHSSLALANILSLLDCRFIPVHFGEGRGNRYKPLFVSRDAVAEKRLSATIAPDIYYD</sequence>
<dbReference type="NCBIfam" id="TIGR01444">
    <property type="entry name" value="fkbM_fam"/>
    <property type="match status" value="1"/>
</dbReference>
<dbReference type="InterPro" id="IPR029063">
    <property type="entry name" value="SAM-dependent_MTases_sf"/>
</dbReference>
<dbReference type="RefSeq" id="WP_085932583.1">
    <property type="nucleotide sequence ID" value="NZ_FUWJ01000001.1"/>
</dbReference>
<dbReference type="SUPFAM" id="SSF53335">
    <property type="entry name" value="S-adenosyl-L-methionine-dependent methyltransferases"/>
    <property type="match status" value="1"/>
</dbReference>
<name>A0A1T4KDJ3_9HYPH</name>
<dbReference type="EMBL" id="FUWJ01000001">
    <property type="protein sequence ID" value="SJZ40437.1"/>
    <property type="molecule type" value="Genomic_DNA"/>
</dbReference>
<keyword evidence="3" id="KW-1185">Reference proteome</keyword>
<evidence type="ECO:0000313" key="3">
    <source>
        <dbReference type="Proteomes" id="UP000190092"/>
    </source>
</evidence>
<keyword evidence="2" id="KW-0808">Transferase</keyword>
<dbReference type="InterPro" id="IPR052514">
    <property type="entry name" value="SAM-dependent_MTase"/>
</dbReference>
<protein>
    <submittedName>
        <fullName evidence="2">Methyltransferase, FkbM family</fullName>
    </submittedName>
</protein>
<keyword evidence="2" id="KW-0489">Methyltransferase</keyword>
<dbReference type="AlphaFoldDB" id="A0A1T4KDJ3"/>
<dbReference type="Proteomes" id="UP000190092">
    <property type="component" value="Unassembled WGS sequence"/>
</dbReference>
<reference evidence="3" key="1">
    <citation type="submission" date="2017-02" db="EMBL/GenBank/DDBJ databases">
        <authorList>
            <person name="Varghese N."/>
            <person name="Submissions S."/>
        </authorList>
    </citation>
    <scope>NUCLEOTIDE SEQUENCE [LARGE SCALE GENOMIC DNA]</scope>
    <source>
        <strain evidence="3">ATCC 27094</strain>
    </source>
</reference>